<dbReference type="InterPro" id="IPR013446">
    <property type="entry name" value="G1P_cyt_trans-like"/>
</dbReference>
<proteinExistence type="predicted"/>
<dbReference type="GO" id="GO:0047343">
    <property type="term" value="F:glucose-1-phosphate cytidylyltransferase activity"/>
    <property type="evidence" value="ECO:0007669"/>
    <property type="project" value="InterPro"/>
</dbReference>
<evidence type="ECO:0000313" key="2">
    <source>
        <dbReference type="Proteomes" id="UP000465360"/>
    </source>
</evidence>
<keyword evidence="1" id="KW-0808">Transferase</keyword>
<keyword evidence="1" id="KW-0548">Nucleotidyltransferase</keyword>
<organism evidence="1 2">
    <name type="scientific">Mycobacterium bourgelatii</name>
    <dbReference type="NCBI Taxonomy" id="1273442"/>
    <lineage>
        <taxon>Bacteria</taxon>
        <taxon>Bacillati</taxon>
        <taxon>Actinomycetota</taxon>
        <taxon>Actinomycetes</taxon>
        <taxon>Mycobacteriales</taxon>
        <taxon>Mycobacteriaceae</taxon>
        <taxon>Mycobacterium</taxon>
    </lineage>
</organism>
<reference evidence="1 2" key="1">
    <citation type="journal article" date="2019" name="Emerg. Microbes Infect.">
        <title>Comprehensive subspecies identification of 175 nontuberculous mycobacteria species based on 7547 genomic profiles.</title>
        <authorList>
            <person name="Matsumoto Y."/>
            <person name="Kinjo T."/>
            <person name="Motooka D."/>
            <person name="Nabeya D."/>
            <person name="Jung N."/>
            <person name="Uechi K."/>
            <person name="Horii T."/>
            <person name="Iida T."/>
            <person name="Fujita J."/>
            <person name="Nakamura S."/>
        </authorList>
    </citation>
    <scope>NUCLEOTIDE SEQUENCE [LARGE SCALE GENOMIC DNA]</scope>
    <source>
        <strain evidence="1 2">JCM 30725</strain>
    </source>
</reference>
<sequence length="277" mass="31012">MKVVLFCGGYGMRMRSADGDLVPKPLQMVGPRPLLWHVMRYYAHFGHKDFILCLGYGQGMIKDFFLNYRETESNDFVMRGGRVELLDSDMSEWTVTFVDTGLESPIGERLRRVRSYLGDDEYFLANYADVLTDAPLDTMIERFHAAGAAASMLVVPPQSSFHCVDVSAHGDIKEIAPIAKFPIWVNGGYFVLNREVIDLIPENGDLVGNACMTLAGTGRLIGYEHHGFWKPADTFKERAELDADYNRGIRPWAVWEKPEDAVVDVAREAIPAVGLSA</sequence>
<dbReference type="AlphaFoldDB" id="A0A7I9YV94"/>
<dbReference type="SUPFAM" id="SSF53448">
    <property type="entry name" value="Nucleotide-diphospho-sugar transferases"/>
    <property type="match status" value="1"/>
</dbReference>
<comment type="caution">
    <text evidence="1">The sequence shown here is derived from an EMBL/GenBank/DDBJ whole genome shotgun (WGS) entry which is preliminary data.</text>
</comment>
<protein>
    <submittedName>
        <fullName evidence="1">Glucose-1-phosphate cytidylyltransferase</fullName>
    </submittedName>
</protein>
<name>A0A7I9YV94_MYCBU</name>
<gene>
    <name evidence="1" type="ORF">MBOU_45800</name>
</gene>
<accession>A0A7I9YV94</accession>
<dbReference type="InterPro" id="IPR029044">
    <property type="entry name" value="Nucleotide-diphossugar_trans"/>
</dbReference>
<keyword evidence="2" id="KW-1185">Reference proteome</keyword>
<dbReference type="RefSeq" id="WP_163717022.1">
    <property type="nucleotide sequence ID" value="NZ_BLKZ01000001.1"/>
</dbReference>
<dbReference type="PANTHER" id="PTHR47183">
    <property type="entry name" value="GLUCOSE-1-PHOSPHATE CYTIDYLYLTRANSFERASE-RELATED"/>
    <property type="match status" value="1"/>
</dbReference>
<dbReference type="EMBL" id="BLKZ01000001">
    <property type="protein sequence ID" value="GFG92538.1"/>
    <property type="molecule type" value="Genomic_DNA"/>
</dbReference>
<dbReference type="PANTHER" id="PTHR47183:SF3">
    <property type="entry name" value="TRANSFERASE"/>
    <property type="match status" value="1"/>
</dbReference>
<dbReference type="Gene3D" id="3.90.550.10">
    <property type="entry name" value="Spore Coat Polysaccharide Biosynthesis Protein SpsA, Chain A"/>
    <property type="match status" value="1"/>
</dbReference>
<evidence type="ECO:0000313" key="1">
    <source>
        <dbReference type="EMBL" id="GFG92538.1"/>
    </source>
</evidence>
<dbReference type="Proteomes" id="UP000465360">
    <property type="component" value="Unassembled WGS sequence"/>
</dbReference>